<keyword evidence="6" id="KW-1185">Reference proteome</keyword>
<comment type="PTM">
    <text evidence="3">The conversion to 3-oxoalanine (also known as C-formylglycine, FGly), of a serine or cysteine residue in prokaryotes and of a cysteine residue in eukaryotes, is critical for catalytic activity.</text>
</comment>
<evidence type="ECO:0000313" key="5">
    <source>
        <dbReference type="EMBL" id="BCI61681.1"/>
    </source>
</evidence>
<keyword evidence="2" id="KW-0378">Hydrolase</keyword>
<reference evidence="6" key="1">
    <citation type="submission" date="2020-07" db="EMBL/GenBank/DDBJ databases">
        <title>Complete genome sequencing of Coprobacter sp. strain 2CBH44.</title>
        <authorList>
            <person name="Sakamoto M."/>
            <person name="Murakami T."/>
            <person name="Mori H."/>
        </authorList>
    </citation>
    <scope>NUCLEOTIDE SEQUENCE [LARGE SCALE GENOMIC DNA]</scope>
    <source>
        <strain evidence="6">2CBH44</strain>
    </source>
</reference>
<evidence type="ECO:0000256" key="1">
    <source>
        <dbReference type="ARBA" id="ARBA00008779"/>
    </source>
</evidence>
<dbReference type="RefSeq" id="WP_200755266.1">
    <property type="nucleotide sequence ID" value="NZ_AP023322.1"/>
</dbReference>
<dbReference type="Gene3D" id="3.40.720.10">
    <property type="entry name" value="Alkaline Phosphatase, subunit A"/>
    <property type="match status" value="1"/>
</dbReference>
<feature type="domain" description="Sulfatase N-terminal" evidence="4">
    <location>
        <begin position="32"/>
        <end position="404"/>
    </location>
</feature>
<dbReference type="AlphaFoldDB" id="A0A7G1HT32"/>
<dbReference type="PANTHER" id="PTHR43751:SF6">
    <property type="entry name" value="N-ACETYLGALACTOSAMINE-6-O-SULFATASE"/>
    <property type="match status" value="1"/>
</dbReference>
<dbReference type="SUPFAM" id="SSF53649">
    <property type="entry name" value="Alkaline phosphatase-like"/>
    <property type="match status" value="1"/>
</dbReference>
<evidence type="ECO:0000256" key="3">
    <source>
        <dbReference type="PIRSR" id="PIRSR600917-52"/>
    </source>
</evidence>
<protein>
    <submittedName>
        <fullName evidence="5">Arylsulfatase</fullName>
    </submittedName>
</protein>
<accession>A0A7G1HT32</accession>
<dbReference type="EMBL" id="AP023322">
    <property type="protein sequence ID" value="BCI61681.1"/>
    <property type="molecule type" value="Genomic_DNA"/>
</dbReference>
<evidence type="ECO:0000256" key="2">
    <source>
        <dbReference type="ARBA" id="ARBA00022801"/>
    </source>
</evidence>
<gene>
    <name evidence="5" type="ORF">Cop2CBH44_00340</name>
</gene>
<dbReference type="Pfam" id="PF00884">
    <property type="entry name" value="Sulfatase"/>
    <property type="match status" value="1"/>
</dbReference>
<comment type="similarity">
    <text evidence="1">Belongs to the sulfatase family.</text>
</comment>
<dbReference type="GO" id="GO:0016787">
    <property type="term" value="F:hydrolase activity"/>
    <property type="evidence" value="ECO:0007669"/>
    <property type="project" value="UniProtKB-KW"/>
</dbReference>
<dbReference type="Proteomes" id="UP000594042">
    <property type="component" value="Chromosome"/>
</dbReference>
<evidence type="ECO:0000259" key="4">
    <source>
        <dbReference type="Pfam" id="PF00884"/>
    </source>
</evidence>
<name>A0A7G1HT32_9BACT</name>
<dbReference type="InterPro" id="IPR000917">
    <property type="entry name" value="Sulfatase_N"/>
</dbReference>
<dbReference type="InterPro" id="IPR017850">
    <property type="entry name" value="Alkaline_phosphatase_core_sf"/>
</dbReference>
<dbReference type="Gene3D" id="3.30.1120.10">
    <property type="match status" value="1"/>
</dbReference>
<dbReference type="PROSITE" id="PS00149">
    <property type="entry name" value="SULFATASE_2"/>
    <property type="match status" value="1"/>
</dbReference>
<dbReference type="PANTHER" id="PTHR43751">
    <property type="entry name" value="SULFATASE"/>
    <property type="match status" value="1"/>
</dbReference>
<dbReference type="InterPro" id="IPR052701">
    <property type="entry name" value="GAG_Ulvan_Degrading_Sulfatases"/>
</dbReference>
<dbReference type="InterPro" id="IPR024607">
    <property type="entry name" value="Sulfatase_CS"/>
</dbReference>
<dbReference type="KEGG" id="copr:Cop2CBH44_00340"/>
<organism evidence="5 6">
    <name type="scientific">Coprobacter secundus subsp. similis</name>
    <dbReference type="NCBI Taxonomy" id="2751153"/>
    <lineage>
        <taxon>Bacteria</taxon>
        <taxon>Pseudomonadati</taxon>
        <taxon>Bacteroidota</taxon>
        <taxon>Bacteroidia</taxon>
        <taxon>Bacteroidales</taxon>
        <taxon>Barnesiellaceae</taxon>
        <taxon>Coprobacter</taxon>
    </lineage>
</organism>
<feature type="modified residue" description="3-oxoalanine (Ser)" evidence="3">
    <location>
        <position position="80"/>
    </location>
</feature>
<evidence type="ECO:0000313" key="6">
    <source>
        <dbReference type="Proteomes" id="UP000594042"/>
    </source>
</evidence>
<dbReference type="CDD" id="cd16143">
    <property type="entry name" value="ARS_like"/>
    <property type="match status" value="1"/>
</dbReference>
<dbReference type="PROSITE" id="PS00523">
    <property type="entry name" value="SULFATASE_1"/>
    <property type="match status" value="1"/>
</dbReference>
<proteinExistence type="inferred from homology"/>
<sequence length="516" mass="56757">MKSIPFILPLVTVPLSLVHAEKREKAEMPQSPNVIFIYADDIGYGDLSCNGAKTICTPHVERLAAEGVRFTNAHSAAATSTPARYAMLTGEYAWRRKGTGIADGDAGMIIRPERYTLADMFHEAGYVTGAIGKWHLGLGDQTGTQDWNGQLKPCLSDIGFDYSYIMAATGDRVPCVFVENGRVVNLSPDDPIYVSYKKNFPGEPTGKNNPELLVMQPSHGHNQSIVNGISRIGFMKGGKSALWKDDQIADELTHKAVSFIEEHKNQPFFLYFATQDAHVPRVPNERFAGKSGMGPRGDVLLQFDWSVGEVMATLKRLGLDKNTIVILSSDNGPVVDDGYKDNAVELLGEHKPGGPFRGGKYSSYEAGTRVPCILRWAGRVKPAVTDALVCQIDWMASFASLLGIDLPEGAAPDSEDCLDAWLGKDTQGRSYLVEQNAQNNLSIITGEWKYIEPGEGQPFNKNVGIETGNSPYPQLYNLYKDLGEKENVAEKYPKQVKKLSRQLEKIKDNRVGLPLE</sequence>